<name>A0A212L5S5_9BACT</name>
<dbReference type="EMBL" id="FMJC01000002">
    <property type="protein sequence ID" value="SCM72870.1"/>
    <property type="molecule type" value="Genomic_DNA"/>
</dbReference>
<accession>A0A212L5S5</accession>
<reference evidence="1" key="1">
    <citation type="submission" date="2016-08" db="EMBL/GenBank/DDBJ databases">
        <authorList>
            <person name="Seilhamer J.J."/>
        </authorList>
    </citation>
    <scope>NUCLEOTIDE SEQUENCE</scope>
    <source>
        <strain evidence="1">86-1</strain>
    </source>
</reference>
<proteinExistence type="predicted"/>
<dbReference type="AlphaFoldDB" id="A0A212L5S5"/>
<organism evidence="1">
    <name type="scientific">uncultured Desulfovibrio sp</name>
    <dbReference type="NCBI Taxonomy" id="167968"/>
    <lineage>
        <taxon>Bacteria</taxon>
        <taxon>Pseudomonadati</taxon>
        <taxon>Thermodesulfobacteriota</taxon>
        <taxon>Desulfovibrionia</taxon>
        <taxon>Desulfovibrionales</taxon>
        <taxon>Desulfovibrionaceae</taxon>
        <taxon>Desulfovibrio</taxon>
        <taxon>environmental samples</taxon>
    </lineage>
</organism>
<gene>
    <name evidence="1" type="ORF">KL86DES1_20888</name>
</gene>
<evidence type="ECO:0000313" key="1">
    <source>
        <dbReference type="EMBL" id="SCM72870.1"/>
    </source>
</evidence>
<sequence>MLEHLTFEKNARAQVNSGYAATAGICPRSRQIPCKTRSLCVNITPLPAGRLPAKLRHAIM</sequence>
<protein>
    <submittedName>
        <fullName evidence="1">Uncharacterized protein</fullName>
    </submittedName>
</protein>